<dbReference type="InterPro" id="IPR004450">
    <property type="entry name" value="Thr_synthase-like"/>
</dbReference>
<evidence type="ECO:0000256" key="7">
    <source>
        <dbReference type="ARBA" id="ARBA00022697"/>
    </source>
</evidence>
<dbReference type="GO" id="GO:0003941">
    <property type="term" value="F:L-serine ammonia-lyase activity"/>
    <property type="evidence" value="ECO:0007669"/>
    <property type="project" value="TreeGrafter"/>
</dbReference>
<feature type="binding site" evidence="13">
    <location>
        <position position="358"/>
    </location>
    <ligand>
        <name>pyridoxal 5'-phosphate</name>
        <dbReference type="ChEBI" id="CHEBI:597326"/>
    </ligand>
</feature>
<dbReference type="EC" id="4.2.3.1" evidence="4 11"/>
<evidence type="ECO:0000256" key="13">
    <source>
        <dbReference type="PIRSR" id="PIRSR038945-1"/>
    </source>
</evidence>
<dbReference type="GO" id="GO:0030170">
    <property type="term" value="F:pyridoxal phosphate binding"/>
    <property type="evidence" value="ECO:0007669"/>
    <property type="project" value="InterPro"/>
</dbReference>
<dbReference type="Proteomes" id="UP001432202">
    <property type="component" value="Chromosome"/>
</dbReference>
<dbReference type="InterPro" id="IPR026260">
    <property type="entry name" value="Thr_Synthase_bac/arc"/>
</dbReference>
<dbReference type="InterPro" id="IPR050147">
    <property type="entry name" value="Ser/Thr_Dehydratase"/>
</dbReference>
<dbReference type="InterPro" id="IPR036052">
    <property type="entry name" value="TrpB-like_PALP_sf"/>
</dbReference>
<dbReference type="SUPFAM" id="SSF53686">
    <property type="entry name" value="Tryptophan synthase beta subunit-like PLP-dependent enzymes"/>
    <property type="match status" value="1"/>
</dbReference>
<keyword evidence="6 12" id="KW-0028">Amino-acid biosynthesis</keyword>
<evidence type="ECO:0000259" key="16">
    <source>
        <dbReference type="Pfam" id="PF00291"/>
    </source>
</evidence>
<keyword evidence="9 12" id="KW-0456">Lyase</keyword>
<dbReference type="GO" id="GO:0004794">
    <property type="term" value="F:threonine deaminase activity"/>
    <property type="evidence" value="ECO:0007669"/>
    <property type="project" value="TreeGrafter"/>
</dbReference>
<dbReference type="GO" id="GO:0006565">
    <property type="term" value="P:L-serine catabolic process"/>
    <property type="evidence" value="ECO:0007669"/>
    <property type="project" value="TreeGrafter"/>
</dbReference>
<dbReference type="CDD" id="cd01563">
    <property type="entry name" value="Thr-synth_1"/>
    <property type="match status" value="1"/>
</dbReference>
<evidence type="ECO:0000256" key="6">
    <source>
        <dbReference type="ARBA" id="ARBA00022605"/>
    </source>
</evidence>
<evidence type="ECO:0000313" key="18">
    <source>
        <dbReference type="Proteomes" id="UP001432202"/>
    </source>
</evidence>
<comment type="function">
    <text evidence="12">Catalyzes the gamma-elimination of phosphate from L-phosphohomoserine and the beta-addition of water to produce L-threonine.</text>
</comment>
<evidence type="ECO:0000256" key="8">
    <source>
        <dbReference type="ARBA" id="ARBA00022898"/>
    </source>
</evidence>
<dbReference type="Gene3D" id="3.40.50.1100">
    <property type="match status" value="2"/>
</dbReference>
<proteinExistence type="inferred from homology"/>
<reference evidence="17 18" key="1">
    <citation type="submission" date="2024-02" db="EMBL/GenBank/DDBJ databases">
        <title>STSV induces naive adaptation in Sulfolobus.</title>
        <authorList>
            <person name="Xiang X."/>
            <person name="Song M."/>
        </authorList>
    </citation>
    <scope>NUCLEOTIDE SEQUENCE [LARGE SCALE GENOMIC DNA]</scope>
    <source>
        <strain evidence="17 18">RT2</strain>
    </source>
</reference>
<feature type="cross-link" description="Isoglutamyl lysine isopeptide (Lys-Gln) (interchain with Q-Cter in protein Pup)" evidence="15">
    <location>
        <position position="176"/>
    </location>
</feature>
<dbReference type="PIRSF" id="PIRSF038945">
    <property type="entry name" value="Thr_synthase"/>
    <property type="match status" value="1"/>
</dbReference>
<comment type="similarity">
    <text evidence="3 12">Belongs to the threonine synthase family.</text>
</comment>
<dbReference type="GO" id="GO:0009097">
    <property type="term" value="P:isoleucine biosynthetic process"/>
    <property type="evidence" value="ECO:0007669"/>
    <property type="project" value="TreeGrafter"/>
</dbReference>
<protein>
    <recommendedName>
        <fullName evidence="5 11">Threonine synthase</fullName>
        <ecNumber evidence="4 11">4.2.3.1</ecNumber>
    </recommendedName>
</protein>
<dbReference type="InterPro" id="IPR001926">
    <property type="entry name" value="TrpB-like_PALP"/>
</dbReference>
<organism evidence="17 18">
    <name type="scientific">Sulfolobus tengchongensis</name>
    <dbReference type="NCBI Taxonomy" id="207809"/>
    <lineage>
        <taxon>Archaea</taxon>
        <taxon>Thermoproteota</taxon>
        <taxon>Thermoprotei</taxon>
        <taxon>Sulfolobales</taxon>
        <taxon>Sulfolobaceae</taxon>
        <taxon>Sulfolobus</taxon>
    </lineage>
</organism>
<dbReference type="RefSeq" id="WP_338601514.1">
    <property type="nucleotide sequence ID" value="NZ_CP146016.1"/>
</dbReference>
<comment type="cofactor">
    <cofactor evidence="1 12 13">
        <name>pyridoxal 5'-phosphate</name>
        <dbReference type="ChEBI" id="CHEBI:597326"/>
    </cofactor>
</comment>
<dbReference type="GO" id="GO:0006567">
    <property type="term" value="P:L-threonine catabolic process"/>
    <property type="evidence" value="ECO:0007669"/>
    <property type="project" value="TreeGrafter"/>
</dbReference>
<evidence type="ECO:0000256" key="5">
    <source>
        <dbReference type="ARBA" id="ARBA00018679"/>
    </source>
</evidence>
<dbReference type="FunFam" id="3.40.50.1100:FF:000014">
    <property type="entry name" value="Threonine synthase"/>
    <property type="match status" value="1"/>
</dbReference>
<feature type="binding site" evidence="13">
    <location>
        <begin position="220"/>
        <end position="224"/>
    </location>
    <ligand>
        <name>pyridoxal 5'-phosphate</name>
        <dbReference type="ChEBI" id="CHEBI:597326"/>
    </ligand>
</feature>
<dbReference type="AlphaFoldDB" id="A0AAX4L2C4"/>
<evidence type="ECO:0000256" key="15">
    <source>
        <dbReference type="PIRSR" id="PIRSR038945-3"/>
    </source>
</evidence>
<evidence type="ECO:0000256" key="14">
    <source>
        <dbReference type="PIRSR" id="PIRSR038945-2"/>
    </source>
</evidence>
<dbReference type="NCBIfam" id="TIGR00260">
    <property type="entry name" value="thrC"/>
    <property type="match status" value="1"/>
</dbReference>
<dbReference type="Pfam" id="PF00291">
    <property type="entry name" value="PALP"/>
    <property type="match status" value="1"/>
</dbReference>
<evidence type="ECO:0000313" key="17">
    <source>
        <dbReference type="EMBL" id="WWQ60561.1"/>
    </source>
</evidence>
<dbReference type="GO" id="GO:0004795">
    <property type="term" value="F:threonine synthase activity"/>
    <property type="evidence" value="ECO:0007669"/>
    <property type="project" value="UniProtKB-UniRule"/>
</dbReference>
<keyword evidence="18" id="KW-1185">Reference proteome</keyword>
<accession>A0AAX4L2C4</accession>
<dbReference type="GeneID" id="89335160"/>
<dbReference type="PROSITE" id="PS00165">
    <property type="entry name" value="DEHYDRATASE_SER_THR"/>
    <property type="match status" value="1"/>
</dbReference>
<evidence type="ECO:0000256" key="12">
    <source>
        <dbReference type="PIRNR" id="PIRNR038945"/>
    </source>
</evidence>
<evidence type="ECO:0000256" key="1">
    <source>
        <dbReference type="ARBA" id="ARBA00001933"/>
    </source>
</evidence>
<dbReference type="GO" id="GO:0009088">
    <property type="term" value="P:threonine biosynthetic process"/>
    <property type="evidence" value="ECO:0007669"/>
    <property type="project" value="UniProtKB-UniRule"/>
</dbReference>
<sequence length="396" mass="42646">MKCLSCQYEMPIDQHQILCPKCGGLMEIIVEPLKDFSFSKLRGKGVWRYKELIPGSYKSIVSINEGNTPLIKSSNINGNLYFKFEGLNPTGSFKDRGMTVAVSSAVSLDYKTVIAASTGNTAASASAYAARAGIKSFIVLPKGKVALGKLAQSILYGSVILEVDGSFDVAMDAVMKLYKDLKIVYPLNSFNPWRLEGQKTIAFEIIEELGVPDNVIVPVGNAGNIYAIWKGFNELVKVGVIDRIPRMIGVQAEGASPIASAIIKGKDTPDFIENPDTIATAIRIGKPVNWQKAVRAIKESGGTAIIVSDSEILDAQKTLARKEGIGAEPASATALAGYFKAINDKIVDKDEKTVLILTGHSLKDPDSMTKADAKRILVNPLHIEKIILGEINGSNS</sequence>
<dbReference type="EMBL" id="CP146016">
    <property type="protein sequence ID" value="WWQ60561.1"/>
    <property type="molecule type" value="Genomic_DNA"/>
</dbReference>
<evidence type="ECO:0000256" key="9">
    <source>
        <dbReference type="ARBA" id="ARBA00023239"/>
    </source>
</evidence>
<feature type="modified residue" description="N6-(pyridoxal phosphate)lysine" evidence="14">
    <location>
        <position position="94"/>
    </location>
</feature>
<evidence type="ECO:0000256" key="3">
    <source>
        <dbReference type="ARBA" id="ARBA00005517"/>
    </source>
</evidence>
<dbReference type="PANTHER" id="PTHR48078">
    <property type="entry name" value="THREONINE DEHYDRATASE, MITOCHONDRIAL-RELATED"/>
    <property type="match status" value="1"/>
</dbReference>
<comment type="catalytic activity">
    <reaction evidence="10 12">
        <text>O-phospho-L-homoserine + H2O = L-threonine + phosphate</text>
        <dbReference type="Rhea" id="RHEA:10840"/>
        <dbReference type="ChEBI" id="CHEBI:15377"/>
        <dbReference type="ChEBI" id="CHEBI:43474"/>
        <dbReference type="ChEBI" id="CHEBI:57590"/>
        <dbReference type="ChEBI" id="CHEBI:57926"/>
        <dbReference type="EC" id="4.2.3.1"/>
    </reaction>
</comment>
<evidence type="ECO:0000256" key="10">
    <source>
        <dbReference type="ARBA" id="ARBA00049144"/>
    </source>
</evidence>
<evidence type="ECO:0000256" key="11">
    <source>
        <dbReference type="NCBIfam" id="TIGR00260"/>
    </source>
</evidence>
<evidence type="ECO:0000256" key="4">
    <source>
        <dbReference type="ARBA" id="ARBA00013028"/>
    </source>
</evidence>
<feature type="domain" description="Tryptophan synthase beta chain-like PALP" evidence="16">
    <location>
        <begin position="62"/>
        <end position="359"/>
    </location>
</feature>
<comment type="pathway">
    <text evidence="2 12">Amino-acid biosynthesis; L-threonine biosynthesis; L-threonine from L-aspartate: step 5/5.</text>
</comment>
<keyword evidence="7 12" id="KW-0791">Threonine biosynthesis</keyword>
<evidence type="ECO:0000256" key="2">
    <source>
        <dbReference type="ARBA" id="ARBA00004979"/>
    </source>
</evidence>
<keyword evidence="8 12" id="KW-0663">Pyridoxal phosphate</keyword>
<feature type="binding site" evidence="13">
    <location>
        <position position="120"/>
    </location>
    <ligand>
        <name>pyridoxal 5'-phosphate</name>
        <dbReference type="ChEBI" id="CHEBI:597326"/>
    </ligand>
</feature>
<dbReference type="PANTHER" id="PTHR48078:SF6">
    <property type="entry name" value="L-THREONINE DEHYDRATASE CATABOLIC TDCB"/>
    <property type="match status" value="1"/>
</dbReference>
<gene>
    <name evidence="17" type="primary">thrC</name>
    <name evidence="17" type="ORF">V6M85_00285</name>
</gene>
<dbReference type="InterPro" id="IPR000634">
    <property type="entry name" value="Ser/Thr_deHydtase_PyrdxlP-BS"/>
</dbReference>
<name>A0AAX4L2C4_9CREN</name>